<evidence type="ECO:0000256" key="6">
    <source>
        <dbReference type="PROSITE-ProRule" id="PRU00433"/>
    </source>
</evidence>
<name>A0AA96RD54_9BACL</name>
<evidence type="ECO:0000256" key="4">
    <source>
        <dbReference type="ARBA" id="ARBA00022982"/>
    </source>
</evidence>
<dbReference type="InterPro" id="IPR009056">
    <property type="entry name" value="Cyt_c-like_dom"/>
</dbReference>
<dbReference type="GO" id="GO:0046872">
    <property type="term" value="F:metal ion binding"/>
    <property type="evidence" value="ECO:0007669"/>
    <property type="project" value="UniProtKB-KW"/>
</dbReference>
<dbReference type="Proteomes" id="UP001305702">
    <property type="component" value="Chromosome"/>
</dbReference>
<keyword evidence="8" id="KW-0732">Signal</keyword>
<evidence type="ECO:0000256" key="2">
    <source>
        <dbReference type="ARBA" id="ARBA00022617"/>
    </source>
</evidence>
<dbReference type="GO" id="GO:0009055">
    <property type="term" value="F:electron transfer activity"/>
    <property type="evidence" value="ECO:0007669"/>
    <property type="project" value="InterPro"/>
</dbReference>
<feature type="chain" id="PRO_5041662945" evidence="8">
    <location>
        <begin position="19"/>
        <end position="157"/>
    </location>
</feature>
<dbReference type="RefSeq" id="WP_315603204.1">
    <property type="nucleotide sequence ID" value="NZ_CP130318.1"/>
</dbReference>
<feature type="domain" description="Cytochrome c" evidence="9">
    <location>
        <begin position="82"/>
        <end position="157"/>
    </location>
</feature>
<evidence type="ECO:0000313" key="11">
    <source>
        <dbReference type="Proteomes" id="UP001305702"/>
    </source>
</evidence>
<keyword evidence="2 6" id="KW-0349">Heme</keyword>
<evidence type="ECO:0000256" key="5">
    <source>
        <dbReference type="ARBA" id="ARBA00023004"/>
    </source>
</evidence>
<dbReference type="EMBL" id="CP130318">
    <property type="protein sequence ID" value="WNQ09432.1"/>
    <property type="molecule type" value="Genomic_DNA"/>
</dbReference>
<dbReference type="Gene3D" id="1.10.760.10">
    <property type="entry name" value="Cytochrome c-like domain"/>
    <property type="match status" value="1"/>
</dbReference>
<dbReference type="PANTHER" id="PTHR37823:SF4">
    <property type="entry name" value="MENAQUINOL-CYTOCHROME C REDUCTASE CYTOCHROME B_C SUBUNIT"/>
    <property type="match status" value="1"/>
</dbReference>
<keyword evidence="4" id="KW-0249">Electron transport</keyword>
<evidence type="ECO:0000256" key="1">
    <source>
        <dbReference type="ARBA" id="ARBA00022448"/>
    </source>
</evidence>
<dbReference type="SUPFAM" id="SSF46626">
    <property type="entry name" value="Cytochrome c"/>
    <property type="match status" value="1"/>
</dbReference>
<protein>
    <submittedName>
        <fullName evidence="10">Cytochrome c</fullName>
    </submittedName>
</protein>
<dbReference type="Pfam" id="PF13442">
    <property type="entry name" value="Cytochrome_CBB3"/>
    <property type="match status" value="1"/>
</dbReference>
<dbReference type="GO" id="GO:0020037">
    <property type="term" value="F:heme binding"/>
    <property type="evidence" value="ECO:0007669"/>
    <property type="project" value="InterPro"/>
</dbReference>
<dbReference type="PROSITE" id="PS51257">
    <property type="entry name" value="PROKAR_LIPOPROTEIN"/>
    <property type="match status" value="1"/>
</dbReference>
<feature type="signal peptide" evidence="8">
    <location>
        <begin position="1"/>
        <end position="18"/>
    </location>
</feature>
<dbReference type="PANTHER" id="PTHR37823">
    <property type="entry name" value="CYTOCHROME C-553-LIKE"/>
    <property type="match status" value="1"/>
</dbReference>
<dbReference type="PROSITE" id="PS51007">
    <property type="entry name" value="CYTC"/>
    <property type="match status" value="1"/>
</dbReference>
<dbReference type="AlphaFoldDB" id="A0AA96RD54"/>
<evidence type="ECO:0000313" key="10">
    <source>
        <dbReference type="EMBL" id="WNQ09432.1"/>
    </source>
</evidence>
<keyword evidence="5 6" id="KW-0408">Iron</keyword>
<evidence type="ECO:0000256" key="7">
    <source>
        <dbReference type="SAM" id="MobiDB-lite"/>
    </source>
</evidence>
<organism evidence="10 11">
    <name type="scientific">Paenibacillus aurantius</name>
    <dbReference type="NCBI Taxonomy" id="2918900"/>
    <lineage>
        <taxon>Bacteria</taxon>
        <taxon>Bacillati</taxon>
        <taxon>Bacillota</taxon>
        <taxon>Bacilli</taxon>
        <taxon>Bacillales</taxon>
        <taxon>Paenibacillaceae</taxon>
        <taxon>Paenibacillus</taxon>
    </lineage>
</organism>
<keyword evidence="11" id="KW-1185">Reference proteome</keyword>
<dbReference type="InterPro" id="IPR036909">
    <property type="entry name" value="Cyt_c-like_dom_sf"/>
</dbReference>
<evidence type="ECO:0000259" key="9">
    <source>
        <dbReference type="PROSITE" id="PS51007"/>
    </source>
</evidence>
<feature type="compositionally biased region" description="Low complexity" evidence="7">
    <location>
        <begin position="57"/>
        <end position="73"/>
    </location>
</feature>
<feature type="compositionally biased region" description="Low complexity" evidence="7">
    <location>
        <begin position="29"/>
        <end position="49"/>
    </location>
</feature>
<dbReference type="InterPro" id="IPR051811">
    <property type="entry name" value="Cytochrome_c550/c551-like"/>
</dbReference>
<reference evidence="10 11" key="1">
    <citation type="submission" date="2022-02" db="EMBL/GenBank/DDBJ databases">
        <title>Paenibacillus sp. MBLB1776 Whole Genome Shotgun Sequencing.</title>
        <authorList>
            <person name="Hwang C.Y."/>
            <person name="Cho E.-S."/>
            <person name="Seo M.-J."/>
        </authorList>
    </citation>
    <scope>NUCLEOTIDE SEQUENCE [LARGE SCALE GENOMIC DNA]</scope>
    <source>
        <strain evidence="10 11">MBLB1776</strain>
    </source>
</reference>
<feature type="region of interest" description="Disordered" evidence="7">
    <location>
        <begin position="29"/>
        <end position="85"/>
    </location>
</feature>
<gene>
    <name evidence="10" type="ORF">MJA45_17565</name>
</gene>
<proteinExistence type="predicted"/>
<keyword evidence="3 6" id="KW-0479">Metal-binding</keyword>
<keyword evidence="1" id="KW-0813">Transport</keyword>
<evidence type="ECO:0000256" key="8">
    <source>
        <dbReference type="SAM" id="SignalP"/>
    </source>
</evidence>
<dbReference type="KEGG" id="paun:MJA45_17565"/>
<accession>A0AA96RD54</accession>
<sequence>MQKGCAALWIAAAAIGLAGCGKVTPEGAAAPSALAASSPSAAAGTAAPSAAPPAVPSPAVTPVASAEPTAKPAAAPPAASPSPAAKAEELYRGSCIGCHAAELKGGFGPNLQQVGSRKTKDQIIRQIEQGGGDMPGFGGKLSKEQIDILASWLSQQK</sequence>
<evidence type="ECO:0000256" key="3">
    <source>
        <dbReference type="ARBA" id="ARBA00022723"/>
    </source>
</evidence>